<comment type="caution">
    <text evidence="2">The sequence shown here is derived from an EMBL/GenBank/DDBJ whole genome shotgun (WGS) entry which is preliminary data.</text>
</comment>
<feature type="compositionally biased region" description="Gly residues" evidence="1">
    <location>
        <begin position="1"/>
        <end position="15"/>
    </location>
</feature>
<proteinExistence type="predicted"/>
<dbReference type="Proteomes" id="UP000253742">
    <property type="component" value="Unassembled WGS sequence"/>
</dbReference>
<sequence>MSGPGGVRGSVGSGQGAAPVRAAGRREVALRAGMLGIRRAGGHPFDHCVHSVRPRPPVRPRR</sequence>
<accession>A0A369VJB3</accession>
<organism evidence="2 3">
    <name type="scientific">Streptomyces parvulus</name>
    <dbReference type="NCBI Taxonomy" id="146923"/>
    <lineage>
        <taxon>Bacteria</taxon>
        <taxon>Bacillati</taxon>
        <taxon>Actinomycetota</taxon>
        <taxon>Actinomycetes</taxon>
        <taxon>Kitasatosporales</taxon>
        <taxon>Streptomycetaceae</taxon>
        <taxon>Streptomyces</taxon>
    </lineage>
</organism>
<evidence type="ECO:0000256" key="1">
    <source>
        <dbReference type="SAM" id="MobiDB-lite"/>
    </source>
</evidence>
<evidence type="ECO:0000313" key="2">
    <source>
        <dbReference type="EMBL" id="RDD90639.1"/>
    </source>
</evidence>
<feature type="region of interest" description="Disordered" evidence="1">
    <location>
        <begin position="1"/>
        <end position="23"/>
    </location>
</feature>
<dbReference type="EMBL" id="QQBH01000002">
    <property type="protein sequence ID" value="RDD90639.1"/>
    <property type="molecule type" value="Genomic_DNA"/>
</dbReference>
<name>A0A369VJB3_9ACTN</name>
<gene>
    <name evidence="2" type="ORF">DVZ84_03455</name>
</gene>
<dbReference type="AlphaFoldDB" id="A0A369VJB3"/>
<protein>
    <submittedName>
        <fullName evidence="2">Uncharacterized protein</fullName>
    </submittedName>
</protein>
<dbReference type="OrthoDB" id="4335934at2"/>
<evidence type="ECO:0000313" key="3">
    <source>
        <dbReference type="Proteomes" id="UP000253742"/>
    </source>
</evidence>
<feature type="region of interest" description="Disordered" evidence="1">
    <location>
        <begin position="39"/>
        <end position="62"/>
    </location>
</feature>
<feature type="compositionally biased region" description="Basic residues" evidence="1">
    <location>
        <begin position="50"/>
        <end position="62"/>
    </location>
</feature>
<reference evidence="2 3" key="1">
    <citation type="submission" date="2018-07" db="EMBL/GenBank/DDBJ databases">
        <title>Genome guided investigation of antibiotics producing actinomycetales strain isolated from a Macau mangrove ecosystem.</title>
        <authorList>
            <person name="Hu D."/>
        </authorList>
    </citation>
    <scope>NUCLEOTIDE SEQUENCE [LARGE SCALE GENOMIC DNA]</scope>
    <source>
        <strain evidence="2 3">2297</strain>
    </source>
</reference>